<keyword evidence="2" id="KW-1185">Reference proteome</keyword>
<reference evidence="2" key="1">
    <citation type="journal article" date="2019" name="Int. J. Syst. Evol. Microbiol.">
        <title>The Global Catalogue of Microorganisms (GCM) 10K type strain sequencing project: providing services to taxonomists for standard genome sequencing and annotation.</title>
        <authorList>
            <consortium name="The Broad Institute Genomics Platform"/>
            <consortium name="The Broad Institute Genome Sequencing Center for Infectious Disease"/>
            <person name="Wu L."/>
            <person name="Ma J."/>
        </authorList>
    </citation>
    <scope>NUCLEOTIDE SEQUENCE [LARGE SCALE GENOMIC DNA]</scope>
    <source>
        <strain evidence="2">CCM 7855</strain>
    </source>
</reference>
<organism evidence="1 2">
    <name type="scientific">Williamsia phyllosphaerae</name>
    <dbReference type="NCBI Taxonomy" id="885042"/>
    <lineage>
        <taxon>Bacteria</taxon>
        <taxon>Bacillati</taxon>
        <taxon>Actinomycetota</taxon>
        <taxon>Actinomycetes</taxon>
        <taxon>Mycobacteriales</taxon>
        <taxon>Nocardiaceae</taxon>
        <taxon>Williamsia</taxon>
    </lineage>
</organism>
<gene>
    <name evidence="1" type="ORF">GCM10007298_06240</name>
</gene>
<dbReference type="EMBL" id="BMCS01000001">
    <property type="protein sequence ID" value="GGF13050.1"/>
    <property type="molecule type" value="Genomic_DNA"/>
</dbReference>
<dbReference type="Proteomes" id="UP000632454">
    <property type="component" value="Unassembled WGS sequence"/>
</dbReference>
<dbReference type="RefSeq" id="WP_188486818.1">
    <property type="nucleotide sequence ID" value="NZ_BMCS01000001.1"/>
</dbReference>
<sequence length="228" mass="25087">MKIGPDGLIVEADEEVARLHAESLTNASRLAERFDSPLLALSQELTLAVEHADFVVRSFGPLKVKRRITEIEVLLLASFGLDLASQLRSSPPSGLSVIHVGAPDTEWLVWTIPDGSDNATAICFEILRLVDPLQDLAARSRDDQNATTMFEAGQFGHRHCDWCDRDVSATHSVWDMRVLLMGRGNRLFAWVCCSTCGLELEGQYPGGLCWIPSPPTPLGTRSWVFASV</sequence>
<comment type="caution">
    <text evidence="1">The sequence shown here is derived from an EMBL/GenBank/DDBJ whole genome shotgun (WGS) entry which is preliminary data.</text>
</comment>
<evidence type="ECO:0000313" key="1">
    <source>
        <dbReference type="EMBL" id="GGF13050.1"/>
    </source>
</evidence>
<evidence type="ECO:0000313" key="2">
    <source>
        <dbReference type="Proteomes" id="UP000632454"/>
    </source>
</evidence>
<accession>A0ABQ1UAB8</accession>
<name>A0ABQ1UAB8_9NOCA</name>
<proteinExistence type="predicted"/>
<protein>
    <submittedName>
        <fullName evidence="1">Uncharacterized protein</fullName>
    </submittedName>
</protein>